<dbReference type="AlphaFoldDB" id="A0AAV2S2Y3"/>
<reference evidence="1 2" key="1">
    <citation type="submission" date="2024-05" db="EMBL/GenBank/DDBJ databases">
        <authorList>
            <person name="Wallberg A."/>
        </authorList>
    </citation>
    <scope>NUCLEOTIDE SEQUENCE [LARGE SCALE GENOMIC DNA]</scope>
</reference>
<gene>
    <name evidence="1" type="ORF">MNOR_LOCUS30730</name>
</gene>
<proteinExistence type="predicted"/>
<protein>
    <submittedName>
        <fullName evidence="1">Uncharacterized protein</fullName>
    </submittedName>
</protein>
<accession>A0AAV2S2Y3</accession>
<evidence type="ECO:0000313" key="1">
    <source>
        <dbReference type="EMBL" id="CAL4151203.1"/>
    </source>
</evidence>
<name>A0AAV2S2Y3_MEGNR</name>
<dbReference type="Proteomes" id="UP001497623">
    <property type="component" value="Unassembled WGS sequence"/>
</dbReference>
<sequence length="103" mass="11369">MRPPITMCGGLSWEVHVNGTPQRLTIVLHSALAFTSGSVYAARALRRLALHDDFPKGGTHTVRALRHLSARTSCCLNITIPYFEILVHVTRAATPFTKPPNQH</sequence>
<organism evidence="1 2">
    <name type="scientific">Meganyctiphanes norvegica</name>
    <name type="common">Northern krill</name>
    <name type="synonym">Thysanopoda norvegica</name>
    <dbReference type="NCBI Taxonomy" id="48144"/>
    <lineage>
        <taxon>Eukaryota</taxon>
        <taxon>Metazoa</taxon>
        <taxon>Ecdysozoa</taxon>
        <taxon>Arthropoda</taxon>
        <taxon>Crustacea</taxon>
        <taxon>Multicrustacea</taxon>
        <taxon>Malacostraca</taxon>
        <taxon>Eumalacostraca</taxon>
        <taxon>Eucarida</taxon>
        <taxon>Euphausiacea</taxon>
        <taxon>Euphausiidae</taxon>
        <taxon>Meganyctiphanes</taxon>
    </lineage>
</organism>
<comment type="caution">
    <text evidence="1">The sequence shown here is derived from an EMBL/GenBank/DDBJ whole genome shotgun (WGS) entry which is preliminary data.</text>
</comment>
<evidence type="ECO:0000313" key="2">
    <source>
        <dbReference type="Proteomes" id="UP001497623"/>
    </source>
</evidence>
<dbReference type="EMBL" id="CAXKWB010038162">
    <property type="protein sequence ID" value="CAL4151203.1"/>
    <property type="molecule type" value="Genomic_DNA"/>
</dbReference>
<keyword evidence="2" id="KW-1185">Reference proteome</keyword>